<dbReference type="AlphaFoldDB" id="A0A1U9NL45"/>
<dbReference type="PIRSF" id="PIRSF006728">
    <property type="entry name" value="CinA"/>
    <property type="match status" value="1"/>
</dbReference>
<dbReference type="Pfam" id="PF18146">
    <property type="entry name" value="CinA_KH"/>
    <property type="match status" value="1"/>
</dbReference>
<dbReference type="STRING" id="1936003.STSP2_01682"/>
<evidence type="ECO:0000313" key="3">
    <source>
        <dbReference type="EMBL" id="AQT68517.1"/>
    </source>
</evidence>
<dbReference type="NCBIfam" id="TIGR00199">
    <property type="entry name" value="PncC_domain"/>
    <property type="match status" value="1"/>
</dbReference>
<gene>
    <name evidence="3" type="primary">pncC</name>
    <name evidence="3" type="ORF">STSP2_01682</name>
</gene>
<dbReference type="InterPro" id="IPR001453">
    <property type="entry name" value="MoaB/Mog_dom"/>
</dbReference>
<dbReference type="InterPro" id="IPR008136">
    <property type="entry name" value="CinA_C"/>
</dbReference>
<name>A0A1U9NL45_9BACT</name>
<comment type="similarity">
    <text evidence="1">Belongs to the CinA family.</text>
</comment>
<evidence type="ECO:0000313" key="4">
    <source>
        <dbReference type="Proteomes" id="UP000189674"/>
    </source>
</evidence>
<protein>
    <recommendedName>
        <fullName evidence="1">CinA-like protein</fullName>
    </recommendedName>
</protein>
<reference evidence="4" key="1">
    <citation type="submission" date="2017-02" db="EMBL/GenBank/DDBJ databases">
        <title>Comparative genomics and description of representatives of a novel lineage of planctomycetes thriving in anoxic sediments.</title>
        <authorList>
            <person name="Spring S."/>
            <person name="Bunk B."/>
            <person name="Sproer C."/>
        </authorList>
    </citation>
    <scope>NUCLEOTIDE SEQUENCE [LARGE SCALE GENOMIC DNA]</scope>
    <source>
        <strain evidence="4">ST-NAGAB-D1</strain>
    </source>
</reference>
<accession>A0A1U9NL45</accession>
<dbReference type="InterPro" id="IPR036653">
    <property type="entry name" value="CinA-like_C"/>
</dbReference>
<dbReference type="NCBIfam" id="NF001813">
    <property type="entry name" value="PRK00549.1"/>
    <property type="match status" value="1"/>
</dbReference>
<dbReference type="InterPro" id="IPR050101">
    <property type="entry name" value="CinA"/>
</dbReference>
<sequence>MAKAYLVSVGNEILAGQTADTNAAWLAGRLLEKGIAVVGTSVVPDDIDAIKEALILGGRKAEVVLVTGGLGPTDDDITRDALAGFLRVELELREELVERIRRFFAKRGIEMAETNKRQGIMPVGTKDIPNDLGTACGILAEKDGKIFACMPGVPVEMRKMFDEQISGELAQLDGGEVVVVRKLRCFGTGESTIADLLGDMMKRNREPLVNCTVRGGVITLHMVARGKTVAEAEKLIEPVRQDIRERLGELVFGEDDQTLGQVVGELLAERGMTITVAESCTGGLVAKMLTDTPGSSRYFLSGWVTYSNNAKISELAVDARLIEQKGAVSAEVAAAMAQGARKRAGTDIGIGITGIAGPGGGTEQKPVGLVYISVDFRGDSYVERRVFSHTRELVRQRAAMVALDIVRRKLNS</sequence>
<dbReference type="OrthoDB" id="9801454at2"/>
<dbReference type="Pfam" id="PF02464">
    <property type="entry name" value="CinA"/>
    <property type="match status" value="1"/>
</dbReference>
<keyword evidence="4" id="KW-1185">Reference proteome</keyword>
<evidence type="ECO:0000259" key="2">
    <source>
        <dbReference type="SMART" id="SM00852"/>
    </source>
</evidence>
<dbReference type="SMART" id="SM00852">
    <property type="entry name" value="MoCF_biosynth"/>
    <property type="match status" value="1"/>
</dbReference>
<dbReference type="InterPro" id="IPR008135">
    <property type="entry name" value="Competence-induced_CinA"/>
</dbReference>
<dbReference type="RefSeq" id="WP_146661577.1">
    <property type="nucleotide sequence ID" value="NZ_CP019791.1"/>
</dbReference>
<dbReference type="NCBIfam" id="TIGR00200">
    <property type="entry name" value="cinA_nterm"/>
    <property type="match status" value="1"/>
</dbReference>
<dbReference type="NCBIfam" id="TIGR00177">
    <property type="entry name" value="molyb_syn"/>
    <property type="match status" value="1"/>
</dbReference>
<dbReference type="Pfam" id="PF00994">
    <property type="entry name" value="MoCF_biosynth"/>
    <property type="match status" value="1"/>
</dbReference>
<dbReference type="EMBL" id="CP019791">
    <property type="protein sequence ID" value="AQT68517.1"/>
    <property type="molecule type" value="Genomic_DNA"/>
</dbReference>
<dbReference type="KEGG" id="alus:STSP2_01682"/>
<dbReference type="PANTHER" id="PTHR13939:SF0">
    <property type="entry name" value="NMN AMIDOHYDROLASE-LIKE PROTEIN YFAY"/>
    <property type="match status" value="1"/>
</dbReference>
<dbReference type="Gene3D" id="3.30.70.2860">
    <property type="match status" value="1"/>
</dbReference>
<dbReference type="Gene3D" id="3.40.980.10">
    <property type="entry name" value="MoaB/Mog-like domain"/>
    <property type="match status" value="1"/>
</dbReference>
<proteinExistence type="inferred from homology"/>
<dbReference type="Gene3D" id="3.90.950.20">
    <property type="entry name" value="CinA-like"/>
    <property type="match status" value="1"/>
</dbReference>
<organism evidence="3 4">
    <name type="scientific">Anaerohalosphaera lusitana</name>
    <dbReference type="NCBI Taxonomy" id="1936003"/>
    <lineage>
        <taxon>Bacteria</taxon>
        <taxon>Pseudomonadati</taxon>
        <taxon>Planctomycetota</taxon>
        <taxon>Phycisphaerae</taxon>
        <taxon>Sedimentisphaerales</taxon>
        <taxon>Anaerohalosphaeraceae</taxon>
        <taxon>Anaerohalosphaera</taxon>
    </lineage>
</organism>
<dbReference type="PANTHER" id="PTHR13939">
    <property type="entry name" value="NICOTINAMIDE-NUCLEOTIDE AMIDOHYDROLASE PNCC"/>
    <property type="match status" value="1"/>
</dbReference>
<dbReference type="HAMAP" id="MF_00226_B">
    <property type="entry name" value="CinA_B"/>
    <property type="match status" value="1"/>
</dbReference>
<dbReference type="CDD" id="cd00885">
    <property type="entry name" value="cinA"/>
    <property type="match status" value="1"/>
</dbReference>
<dbReference type="InterPro" id="IPR041424">
    <property type="entry name" value="CinA_KH"/>
</dbReference>
<dbReference type="InterPro" id="IPR036425">
    <property type="entry name" value="MoaB/Mog-like_dom_sf"/>
</dbReference>
<keyword evidence="3" id="KW-0378">Hydrolase</keyword>
<dbReference type="Proteomes" id="UP000189674">
    <property type="component" value="Chromosome"/>
</dbReference>
<feature type="domain" description="MoaB/Mog" evidence="2">
    <location>
        <begin position="5"/>
        <end position="172"/>
    </location>
</feature>
<dbReference type="SUPFAM" id="SSF142433">
    <property type="entry name" value="CinA-like"/>
    <property type="match status" value="1"/>
</dbReference>
<dbReference type="SUPFAM" id="SSF53218">
    <property type="entry name" value="Molybdenum cofactor biosynthesis proteins"/>
    <property type="match status" value="1"/>
</dbReference>
<evidence type="ECO:0000256" key="1">
    <source>
        <dbReference type="HAMAP-Rule" id="MF_00226"/>
    </source>
</evidence>
<dbReference type="GO" id="GO:0016787">
    <property type="term" value="F:hydrolase activity"/>
    <property type="evidence" value="ECO:0007669"/>
    <property type="project" value="UniProtKB-KW"/>
</dbReference>